<reference evidence="1 2" key="1">
    <citation type="submission" date="2024-06" db="EMBL/GenBank/DDBJ databases">
        <title>The Natural Products Discovery Center: Release of the First 8490 Sequenced Strains for Exploring Actinobacteria Biosynthetic Diversity.</title>
        <authorList>
            <person name="Kalkreuter E."/>
            <person name="Kautsar S.A."/>
            <person name="Yang D."/>
            <person name="Bader C.D."/>
            <person name="Teijaro C.N."/>
            <person name="Fluegel L."/>
            <person name="Davis C.M."/>
            <person name="Simpson J.R."/>
            <person name="Lauterbach L."/>
            <person name="Steele A.D."/>
            <person name="Gui C."/>
            <person name="Meng S."/>
            <person name="Li G."/>
            <person name="Viehrig K."/>
            <person name="Ye F."/>
            <person name="Su P."/>
            <person name="Kiefer A.F."/>
            <person name="Nichols A."/>
            <person name="Cepeda A.J."/>
            <person name="Yan W."/>
            <person name="Fan B."/>
            <person name="Jiang Y."/>
            <person name="Adhikari A."/>
            <person name="Zheng C.-J."/>
            <person name="Schuster L."/>
            <person name="Cowan T.M."/>
            <person name="Smanski M.J."/>
            <person name="Chevrette M.G."/>
            <person name="De Carvalho L.P.S."/>
            <person name="Shen B."/>
        </authorList>
    </citation>
    <scope>NUCLEOTIDE SEQUENCE [LARGE SCALE GENOMIC DNA]</scope>
    <source>
        <strain evidence="1 2">NPDC000155</strain>
    </source>
</reference>
<proteinExistence type="predicted"/>
<keyword evidence="2" id="KW-1185">Reference proteome</keyword>
<name>A0ABV1Y3Q0_9ACTN</name>
<sequence length="143" mass="14645">MATATPLWVRGTTQSAVRSGLVAALREVLTAVEAGGITGLPGLAARHTGRRITASGARARVRGRAVLITPTGSGSGRVGGQAIASGSVRLRLLIAEAARLGLRLVFTVRLARTGCVHSSGSRTDSPGIRRGVVQCAGHTEERS</sequence>
<dbReference type="Proteomes" id="UP001486207">
    <property type="component" value="Unassembled WGS sequence"/>
</dbReference>
<organism evidence="1 2">
    <name type="scientific">Streptomyces lanatus</name>
    <dbReference type="NCBI Taxonomy" id="66900"/>
    <lineage>
        <taxon>Bacteria</taxon>
        <taxon>Bacillati</taxon>
        <taxon>Actinomycetota</taxon>
        <taxon>Actinomycetes</taxon>
        <taxon>Kitasatosporales</taxon>
        <taxon>Streptomycetaceae</taxon>
        <taxon>Streptomyces</taxon>
    </lineage>
</organism>
<evidence type="ECO:0000313" key="1">
    <source>
        <dbReference type="EMBL" id="MER7378474.1"/>
    </source>
</evidence>
<accession>A0ABV1Y3Q0</accession>
<dbReference type="EMBL" id="JBEPFB010000024">
    <property type="protein sequence ID" value="MER7378474.1"/>
    <property type="molecule type" value="Genomic_DNA"/>
</dbReference>
<protein>
    <submittedName>
        <fullName evidence="1">Uncharacterized protein</fullName>
    </submittedName>
</protein>
<comment type="caution">
    <text evidence="1">The sequence shown here is derived from an EMBL/GenBank/DDBJ whole genome shotgun (WGS) entry which is preliminary data.</text>
</comment>
<gene>
    <name evidence="1" type="ORF">ABT384_38285</name>
</gene>
<evidence type="ECO:0000313" key="2">
    <source>
        <dbReference type="Proteomes" id="UP001486207"/>
    </source>
</evidence>
<dbReference type="RefSeq" id="WP_229912403.1">
    <property type="nucleotide sequence ID" value="NZ_BNBM01000023.1"/>
</dbReference>